<evidence type="ECO:0000313" key="2">
    <source>
        <dbReference type="EMBL" id="CAF1376700.1"/>
    </source>
</evidence>
<dbReference type="EMBL" id="CAJNOM010001392">
    <property type="protein sequence ID" value="CAF1606061.1"/>
    <property type="molecule type" value="Genomic_DNA"/>
</dbReference>
<reference evidence="1" key="1">
    <citation type="submission" date="2021-02" db="EMBL/GenBank/DDBJ databases">
        <authorList>
            <person name="Nowell W R."/>
        </authorList>
    </citation>
    <scope>NUCLEOTIDE SEQUENCE</scope>
</reference>
<evidence type="ECO:0000313" key="4">
    <source>
        <dbReference type="EMBL" id="CAF1606061.1"/>
    </source>
</evidence>
<evidence type="ECO:0000313" key="6">
    <source>
        <dbReference type="Proteomes" id="UP000663877"/>
    </source>
</evidence>
<dbReference type="EMBL" id="CAJNOI010000482">
    <property type="protein sequence ID" value="CAF1290300.1"/>
    <property type="molecule type" value="Genomic_DNA"/>
</dbReference>
<proteinExistence type="predicted"/>
<dbReference type="Proteomes" id="UP000663877">
    <property type="component" value="Unassembled WGS sequence"/>
</dbReference>
<protein>
    <submittedName>
        <fullName evidence="1">Uncharacterized protein</fullName>
    </submittedName>
</protein>
<dbReference type="AlphaFoldDB" id="A0A815CYA3"/>
<accession>A0A815CYA3</accession>
<sequence length="213" mass="24579">MPLSIPTSCEQRKKADSCRVAVKFYYHDRRYDVEFDTSFGNQYYRYFYILPTNYLSYTAMYACIDNDNCAIDFASKKVLDLSSRTFNVSSQLSSFLLEDRQPFNSTLRCYDNEECVSGVCQIKYNTDNNKMDKRGCATDGIARVFVSDGSSLPSFDIECNRTKCNSPETYNEVKEILFRHNLTDINGRINSGQKSCVSPFLLIVISHLFVFFF</sequence>
<dbReference type="EMBL" id="CAJNOM010000826">
    <property type="protein sequence ID" value="CAF1568618.1"/>
    <property type="molecule type" value="Genomic_DNA"/>
</dbReference>
<comment type="caution">
    <text evidence="1">The sequence shown here is derived from an EMBL/GenBank/DDBJ whole genome shotgun (WGS) entry which is preliminary data.</text>
</comment>
<gene>
    <name evidence="1" type="ORF">BJG266_LOCUS31708</name>
    <name evidence="2" type="ORF">BJG266_LOCUS36336</name>
    <name evidence="3" type="ORF">QVE165_LOCUS48584</name>
    <name evidence="4" type="ORF">QVE165_LOCUS53341</name>
</gene>
<keyword evidence="5" id="KW-1185">Reference proteome</keyword>
<evidence type="ECO:0000313" key="1">
    <source>
        <dbReference type="EMBL" id="CAF1290300.1"/>
    </source>
</evidence>
<name>A0A815CYA3_9BILA</name>
<dbReference type="EMBL" id="CAJNOI010001047">
    <property type="protein sequence ID" value="CAF1376700.1"/>
    <property type="molecule type" value="Genomic_DNA"/>
</dbReference>
<evidence type="ECO:0000313" key="3">
    <source>
        <dbReference type="EMBL" id="CAF1568618.1"/>
    </source>
</evidence>
<evidence type="ECO:0000313" key="5">
    <source>
        <dbReference type="Proteomes" id="UP000663832"/>
    </source>
</evidence>
<dbReference type="Proteomes" id="UP000663832">
    <property type="component" value="Unassembled WGS sequence"/>
</dbReference>
<organism evidence="1 6">
    <name type="scientific">Adineta steineri</name>
    <dbReference type="NCBI Taxonomy" id="433720"/>
    <lineage>
        <taxon>Eukaryota</taxon>
        <taxon>Metazoa</taxon>
        <taxon>Spiralia</taxon>
        <taxon>Gnathifera</taxon>
        <taxon>Rotifera</taxon>
        <taxon>Eurotatoria</taxon>
        <taxon>Bdelloidea</taxon>
        <taxon>Adinetida</taxon>
        <taxon>Adinetidae</taxon>
        <taxon>Adineta</taxon>
    </lineage>
</organism>